<reference evidence="1 2" key="1">
    <citation type="journal article" date="2006" name="J. Virol.">
        <title>Sequence analysis and organization of the Neodiprion abietis nucleopolyhedrovirus genome.</title>
        <authorList>
            <person name="Duffy S.P."/>
            <person name="Young A.M."/>
            <person name="Morin B."/>
            <person name="Lucarotti C.J."/>
            <person name="Koop B.F."/>
            <person name="Levin D.B."/>
        </authorList>
    </citation>
    <scope>NUCLEOTIDE SEQUENCE [LARGE SCALE GENOMIC DNA]</scope>
</reference>
<dbReference type="Proteomes" id="UP000242804">
    <property type="component" value="Segment"/>
</dbReference>
<evidence type="ECO:0000313" key="1">
    <source>
        <dbReference type="EMBL" id="ABC74905.1"/>
    </source>
</evidence>
<sequence length="59" mass="6561">MNDFDFGCGHIACCKTGCLTTDNFCYTMMTNGTSVGHRLLNEILNENVIVILILILSYL</sequence>
<evidence type="ECO:0000313" key="2">
    <source>
        <dbReference type="Proteomes" id="UP000242804"/>
    </source>
</evidence>
<proteinExistence type="predicted"/>
<organism evidence="1 2">
    <name type="scientific">Neodiprion abietis nucleopolyhedrovirus</name>
    <dbReference type="NCBI Taxonomy" id="204507"/>
    <lineage>
        <taxon>Viruses</taxon>
        <taxon>Viruses incertae sedis</taxon>
        <taxon>Naldaviricetes</taxon>
        <taxon>Lefavirales</taxon>
        <taxon>Baculoviridae</taxon>
        <taxon>Gammabaculovirus</taxon>
        <taxon>Gammabaculovirus neabietis</taxon>
    </lineage>
</organism>
<accession>Q0ZP49</accession>
<name>Q0ZP49_9CBAC</name>
<dbReference type="EMBL" id="DQ317692">
    <property type="protein sequence ID" value="ABC74905.1"/>
    <property type="molecule type" value="Genomic_DNA"/>
</dbReference>
<dbReference type="RefSeq" id="YP_667879.1">
    <property type="nucleotide sequence ID" value="NC_008252.1"/>
</dbReference>
<keyword evidence="2" id="KW-1185">Reference proteome</keyword>
<dbReference type="GeneID" id="4179146"/>
<protein>
    <submittedName>
        <fullName evidence="1">Uncharacterized protein</fullName>
    </submittedName>
</protein>
<dbReference type="KEGG" id="vg:4179146"/>